<keyword evidence="1 4" id="KW-0808">Transferase</keyword>
<dbReference type="EMBL" id="QRDW01000010">
    <property type="protein sequence ID" value="RED46146.1"/>
    <property type="molecule type" value="Genomic_DNA"/>
</dbReference>
<accession>A0A3D9HAY3</accession>
<name>A0A3D9HAY3_9PROT</name>
<dbReference type="PROSITE" id="PS51186">
    <property type="entry name" value="GNAT"/>
    <property type="match status" value="1"/>
</dbReference>
<evidence type="ECO:0000313" key="4">
    <source>
        <dbReference type="EMBL" id="RED46146.1"/>
    </source>
</evidence>
<dbReference type="Gene3D" id="3.40.630.30">
    <property type="match status" value="1"/>
</dbReference>
<feature type="domain" description="N-acetyltransferase" evidence="3">
    <location>
        <begin position="1"/>
        <end position="164"/>
    </location>
</feature>
<dbReference type="PANTHER" id="PTHR43420:SF47">
    <property type="entry name" value="N-ACETYLTRANSFERASE DOMAIN-CONTAINING PROTEIN"/>
    <property type="match status" value="1"/>
</dbReference>
<dbReference type="PANTHER" id="PTHR43420">
    <property type="entry name" value="ACETYLTRANSFERASE"/>
    <property type="match status" value="1"/>
</dbReference>
<organism evidence="4 5">
    <name type="scientific">Aestuariispira insulae</name>
    <dbReference type="NCBI Taxonomy" id="1461337"/>
    <lineage>
        <taxon>Bacteria</taxon>
        <taxon>Pseudomonadati</taxon>
        <taxon>Pseudomonadota</taxon>
        <taxon>Alphaproteobacteria</taxon>
        <taxon>Rhodospirillales</taxon>
        <taxon>Kiloniellaceae</taxon>
        <taxon>Aestuariispira</taxon>
    </lineage>
</organism>
<dbReference type="OrthoDB" id="9799092at2"/>
<dbReference type="SUPFAM" id="SSF55729">
    <property type="entry name" value="Acyl-CoA N-acyltransferases (Nat)"/>
    <property type="match status" value="1"/>
</dbReference>
<dbReference type="CDD" id="cd04301">
    <property type="entry name" value="NAT_SF"/>
    <property type="match status" value="1"/>
</dbReference>
<evidence type="ECO:0000256" key="1">
    <source>
        <dbReference type="ARBA" id="ARBA00022679"/>
    </source>
</evidence>
<dbReference type="AlphaFoldDB" id="A0A3D9HAY3"/>
<keyword evidence="2" id="KW-0012">Acyltransferase</keyword>
<dbReference type="InterPro" id="IPR050680">
    <property type="entry name" value="YpeA/RimI_acetyltransf"/>
</dbReference>
<keyword evidence="5" id="KW-1185">Reference proteome</keyword>
<evidence type="ECO:0000313" key="5">
    <source>
        <dbReference type="Proteomes" id="UP000256845"/>
    </source>
</evidence>
<dbReference type="Proteomes" id="UP000256845">
    <property type="component" value="Unassembled WGS sequence"/>
</dbReference>
<sequence length="164" mass="18382">MLRPLTPADAAIYRRNRLRARKDEPQAFGADYAEEARKPLDFFIRRLSPGADWLTLGYWELDDLIASGILMRQEKKKCRHKASIFGVYVSPHARGRGLSRILMNGLMEQAGAMGVSHLYLTVTAENEAAKGLYESLGFEAYGREPAALKVGDRLIDEVLMAKVL</sequence>
<proteinExistence type="predicted"/>
<gene>
    <name evidence="4" type="ORF">DFP90_11055</name>
</gene>
<dbReference type="GO" id="GO:0016747">
    <property type="term" value="F:acyltransferase activity, transferring groups other than amino-acyl groups"/>
    <property type="evidence" value="ECO:0007669"/>
    <property type="project" value="InterPro"/>
</dbReference>
<reference evidence="4 5" key="1">
    <citation type="submission" date="2018-07" db="EMBL/GenBank/DDBJ databases">
        <title>Genomic Encyclopedia of Type Strains, Phase III (KMG-III): the genomes of soil and plant-associated and newly described type strains.</title>
        <authorList>
            <person name="Whitman W."/>
        </authorList>
    </citation>
    <scope>NUCLEOTIDE SEQUENCE [LARGE SCALE GENOMIC DNA]</scope>
    <source>
        <strain evidence="4 5">CECT 8488</strain>
    </source>
</reference>
<dbReference type="RefSeq" id="WP_115938097.1">
    <property type="nucleotide sequence ID" value="NZ_QRDW01000010.1"/>
</dbReference>
<dbReference type="InterPro" id="IPR000182">
    <property type="entry name" value="GNAT_dom"/>
</dbReference>
<dbReference type="InterPro" id="IPR016181">
    <property type="entry name" value="Acyl_CoA_acyltransferase"/>
</dbReference>
<protein>
    <submittedName>
        <fullName evidence="4">Acetyltransferase (GNAT) family protein</fullName>
    </submittedName>
</protein>
<dbReference type="Pfam" id="PF00583">
    <property type="entry name" value="Acetyltransf_1"/>
    <property type="match status" value="1"/>
</dbReference>
<evidence type="ECO:0000256" key="2">
    <source>
        <dbReference type="ARBA" id="ARBA00023315"/>
    </source>
</evidence>
<comment type="caution">
    <text evidence="4">The sequence shown here is derived from an EMBL/GenBank/DDBJ whole genome shotgun (WGS) entry which is preliminary data.</text>
</comment>
<evidence type="ECO:0000259" key="3">
    <source>
        <dbReference type="PROSITE" id="PS51186"/>
    </source>
</evidence>